<protein>
    <submittedName>
        <fullName evidence="2">Uncharacterized protein</fullName>
    </submittedName>
</protein>
<evidence type="ECO:0000313" key="3">
    <source>
        <dbReference type="Proteomes" id="UP001165378"/>
    </source>
</evidence>
<feature type="region of interest" description="Disordered" evidence="1">
    <location>
        <begin position="1"/>
        <end position="20"/>
    </location>
</feature>
<evidence type="ECO:0000256" key="1">
    <source>
        <dbReference type="SAM" id="MobiDB-lite"/>
    </source>
</evidence>
<keyword evidence="3" id="KW-1185">Reference proteome</keyword>
<sequence length="105" mass="11443">MSCHNHGVEQAQHPDSPDEVGLYAELATRLKEAHARVRKLDIPDGAKVALVRRLLVVTDAAKHDLADAARRLTKLMEELDEDAAGAADTAEICNPLRHKGDSSVR</sequence>
<organism evidence="2 3">
    <name type="scientific">Yinghuangia soli</name>
    <dbReference type="NCBI Taxonomy" id="2908204"/>
    <lineage>
        <taxon>Bacteria</taxon>
        <taxon>Bacillati</taxon>
        <taxon>Actinomycetota</taxon>
        <taxon>Actinomycetes</taxon>
        <taxon>Kitasatosporales</taxon>
        <taxon>Streptomycetaceae</taxon>
        <taxon>Yinghuangia</taxon>
    </lineage>
</organism>
<feature type="region of interest" description="Disordered" evidence="1">
    <location>
        <begin position="84"/>
        <end position="105"/>
    </location>
</feature>
<comment type="caution">
    <text evidence="2">The sequence shown here is derived from an EMBL/GenBank/DDBJ whole genome shotgun (WGS) entry which is preliminary data.</text>
</comment>
<dbReference type="AlphaFoldDB" id="A0AA41PZ81"/>
<dbReference type="Proteomes" id="UP001165378">
    <property type="component" value="Unassembled WGS sequence"/>
</dbReference>
<dbReference type="RefSeq" id="WP_235052757.1">
    <property type="nucleotide sequence ID" value="NZ_JAKFHA010000007.1"/>
</dbReference>
<proteinExistence type="predicted"/>
<name>A0AA41PZ81_9ACTN</name>
<reference evidence="2" key="1">
    <citation type="submission" date="2022-01" db="EMBL/GenBank/DDBJ databases">
        <title>Genome-Based Taxonomic Classification of the Phylum Actinobacteria.</title>
        <authorList>
            <person name="Gao Y."/>
        </authorList>
    </citation>
    <scope>NUCLEOTIDE SEQUENCE</scope>
    <source>
        <strain evidence="2">KLBMP 8922</strain>
    </source>
</reference>
<accession>A0AA41PZ81</accession>
<dbReference type="EMBL" id="JAKFHA010000007">
    <property type="protein sequence ID" value="MCF2528595.1"/>
    <property type="molecule type" value="Genomic_DNA"/>
</dbReference>
<gene>
    <name evidence="2" type="ORF">LZ495_15395</name>
</gene>
<evidence type="ECO:0000313" key="2">
    <source>
        <dbReference type="EMBL" id="MCF2528595.1"/>
    </source>
</evidence>